<accession>A0A330MA71</accession>
<gene>
    <name evidence="1" type="ORF">SHEWBE_4403</name>
</gene>
<reference evidence="2" key="1">
    <citation type="submission" date="2018-06" db="EMBL/GenBank/DDBJ databases">
        <authorList>
            <person name="Cea G.-C."/>
            <person name="William W."/>
        </authorList>
    </citation>
    <scope>NUCLEOTIDE SEQUENCE [LARGE SCALE GENOMIC DNA]</scope>
    <source>
        <strain evidence="2">DB21MT-2</strain>
    </source>
</reference>
<sequence length="42" mass="4596">MLLITLKLVAKPNATTRVLSFMVSPLLLIAPEAYLAHELTVC</sequence>
<dbReference type="Proteomes" id="UP000250123">
    <property type="component" value="Chromosome SHEWBE"/>
</dbReference>
<name>A0A330MA71_9GAMM</name>
<protein>
    <submittedName>
        <fullName evidence="1">Uncharacterized protein</fullName>
    </submittedName>
</protein>
<dbReference type="AlphaFoldDB" id="A0A330MA71"/>
<dbReference type="EMBL" id="LS483452">
    <property type="protein sequence ID" value="SQH78363.1"/>
    <property type="molecule type" value="Genomic_DNA"/>
</dbReference>
<evidence type="ECO:0000313" key="2">
    <source>
        <dbReference type="Proteomes" id="UP000250123"/>
    </source>
</evidence>
<evidence type="ECO:0000313" key="1">
    <source>
        <dbReference type="EMBL" id="SQH78363.1"/>
    </source>
</evidence>
<dbReference type="KEGG" id="sbk:SHEWBE_4403"/>
<proteinExistence type="predicted"/>
<organism evidence="1 2">
    <name type="scientific">Shewanella benthica</name>
    <dbReference type="NCBI Taxonomy" id="43661"/>
    <lineage>
        <taxon>Bacteria</taxon>
        <taxon>Pseudomonadati</taxon>
        <taxon>Pseudomonadota</taxon>
        <taxon>Gammaproteobacteria</taxon>
        <taxon>Alteromonadales</taxon>
        <taxon>Shewanellaceae</taxon>
        <taxon>Shewanella</taxon>
    </lineage>
</organism>